<protein>
    <submittedName>
        <fullName evidence="1">Uncharacterized protein</fullName>
    </submittedName>
</protein>
<evidence type="ECO:0000313" key="1">
    <source>
        <dbReference type="EMBL" id="QJW85559.1"/>
    </source>
</evidence>
<name>A0ABX6P5X6_9BURK</name>
<sequence length="72" mass="7690">MMLVTVAMPAPVPMRVARWGANRLREHAALRARAGAGLPHLWVHWAGVLGSRGGRSVVMSVVLVPGTVLSVR</sequence>
<reference evidence="1 2" key="2">
    <citation type="submission" date="2020-05" db="EMBL/GenBank/DDBJ databases">
        <authorList>
            <person name="Khan S.A."/>
            <person name="Jeon C.O."/>
            <person name="Chun B.H."/>
        </authorList>
    </citation>
    <scope>NUCLEOTIDE SEQUENCE [LARGE SCALE GENOMIC DNA]</scope>
    <source>
        <strain evidence="1 2">H242</strain>
    </source>
</reference>
<evidence type="ECO:0000313" key="2">
    <source>
        <dbReference type="Proteomes" id="UP000500826"/>
    </source>
</evidence>
<dbReference type="EMBL" id="CP053418">
    <property type="protein sequence ID" value="QJW85559.1"/>
    <property type="molecule type" value="Genomic_DNA"/>
</dbReference>
<accession>A0ABX6P5X6</accession>
<proteinExistence type="predicted"/>
<dbReference type="Proteomes" id="UP000500826">
    <property type="component" value="Chromosome"/>
</dbReference>
<reference evidence="1 2" key="1">
    <citation type="submission" date="2020-05" db="EMBL/GenBank/DDBJ databases">
        <title>Ramlibacter rhizophilus sp. nov., isolated from rhizosphere soil of national flower Mugunghwa from South Korea.</title>
        <authorList>
            <person name="Zheng-Fei Y."/>
            <person name="Huan T."/>
        </authorList>
    </citation>
    <scope>NUCLEOTIDE SEQUENCE [LARGE SCALE GENOMIC DNA]</scope>
    <source>
        <strain evidence="1 2">H242</strain>
    </source>
</reference>
<gene>
    <name evidence="1" type="ORF">HK414_26585</name>
</gene>
<organism evidence="1 2">
    <name type="scientific">Ramlibacter terrae</name>
    <dbReference type="NCBI Taxonomy" id="2732511"/>
    <lineage>
        <taxon>Bacteria</taxon>
        <taxon>Pseudomonadati</taxon>
        <taxon>Pseudomonadota</taxon>
        <taxon>Betaproteobacteria</taxon>
        <taxon>Burkholderiales</taxon>
        <taxon>Comamonadaceae</taxon>
        <taxon>Ramlibacter</taxon>
    </lineage>
</organism>
<keyword evidence="2" id="KW-1185">Reference proteome</keyword>